<feature type="binding site" evidence="19">
    <location>
        <position position="167"/>
    </location>
    <ligand>
        <name>substrate</name>
    </ligand>
</feature>
<name>A0A922IP56_SCHHA</name>
<evidence type="ECO:0000256" key="17">
    <source>
        <dbReference type="ARBA" id="ARBA00081344"/>
    </source>
</evidence>
<dbReference type="GO" id="GO:1990481">
    <property type="term" value="P:mRNA pseudouridine synthesis"/>
    <property type="evidence" value="ECO:0007669"/>
    <property type="project" value="TreeGrafter"/>
</dbReference>
<dbReference type="GO" id="GO:0006397">
    <property type="term" value="P:mRNA processing"/>
    <property type="evidence" value="ECO:0007669"/>
    <property type="project" value="UniProtKB-KW"/>
</dbReference>
<reference evidence="21" key="2">
    <citation type="journal article" date="2019" name="Gigascience">
        <title>High-quality Schistosoma haematobium genome achieved by single-molecule and long-range sequencing.</title>
        <authorList>
            <person name="Stroehlein A.J."/>
            <person name="Korhonen P.K."/>
            <person name="Chong T.M."/>
            <person name="Lim Y.L."/>
            <person name="Chan K.G."/>
            <person name="Webster B."/>
            <person name="Rollinson D."/>
            <person name="Brindley P.J."/>
            <person name="Gasser R.B."/>
            <person name="Young N.D."/>
        </authorList>
    </citation>
    <scope>NUCLEOTIDE SEQUENCE</scope>
</reference>
<feature type="active site" description="Nucleophile" evidence="18">
    <location>
        <position position="112"/>
    </location>
</feature>
<evidence type="ECO:0000313" key="22">
    <source>
        <dbReference type="Proteomes" id="UP000471633"/>
    </source>
</evidence>
<evidence type="ECO:0000256" key="6">
    <source>
        <dbReference type="ARBA" id="ARBA00023235"/>
    </source>
</evidence>
<evidence type="ECO:0000256" key="4">
    <source>
        <dbReference type="ARBA" id="ARBA00022664"/>
    </source>
</evidence>
<comment type="catalytic activity">
    <reaction evidence="9">
        <text>uridine(38/39/40) in tRNA = pseudouridine(38/39/40) in tRNA</text>
        <dbReference type="Rhea" id="RHEA:22376"/>
        <dbReference type="Rhea" id="RHEA-COMP:10085"/>
        <dbReference type="Rhea" id="RHEA-COMP:10087"/>
        <dbReference type="ChEBI" id="CHEBI:65314"/>
        <dbReference type="ChEBI" id="CHEBI:65315"/>
        <dbReference type="EC" id="5.4.99.12"/>
    </reaction>
</comment>
<accession>A0A922IP56</accession>
<reference evidence="21" key="3">
    <citation type="submission" date="2021-06" db="EMBL/GenBank/DDBJ databases">
        <title>Chromosome-level genome assembly for S. haematobium.</title>
        <authorList>
            <person name="Stroehlein A.J."/>
        </authorList>
    </citation>
    <scope>NUCLEOTIDE SEQUENCE</scope>
</reference>
<dbReference type="Proteomes" id="UP000471633">
    <property type="component" value="Unassembled WGS sequence"/>
</dbReference>
<organism evidence="21 22">
    <name type="scientific">Schistosoma haematobium</name>
    <name type="common">Blood fluke</name>
    <dbReference type="NCBI Taxonomy" id="6185"/>
    <lineage>
        <taxon>Eukaryota</taxon>
        <taxon>Metazoa</taxon>
        <taxon>Spiralia</taxon>
        <taxon>Lophotrochozoa</taxon>
        <taxon>Platyhelminthes</taxon>
        <taxon>Trematoda</taxon>
        <taxon>Digenea</taxon>
        <taxon>Strigeidida</taxon>
        <taxon>Schistosomatoidea</taxon>
        <taxon>Schistosomatidae</taxon>
        <taxon>Schistosoma</taxon>
    </lineage>
</organism>
<dbReference type="GO" id="GO:0003723">
    <property type="term" value="F:RNA binding"/>
    <property type="evidence" value="ECO:0007669"/>
    <property type="project" value="InterPro"/>
</dbReference>
<dbReference type="EC" id="5.4.99.12" evidence="12"/>
<dbReference type="RefSeq" id="XP_035587225.2">
    <property type="nucleotide sequence ID" value="XM_035732537.2"/>
</dbReference>
<evidence type="ECO:0000256" key="3">
    <source>
        <dbReference type="ARBA" id="ARBA00009375"/>
    </source>
</evidence>
<dbReference type="InterPro" id="IPR041708">
    <property type="entry name" value="PUS1/PUS2-like"/>
</dbReference>
<evidence type="ECO:0000256" key="14">
    <source>
        <dbReference type="ARBA" id="ARBA00075153"/>
    </source>
</evidence>
<evidence type="ECO:0000256" key="11">
    <source>
        <dbReference type="ARBA" id="ARBA00064589"/>
    </source>
</evidence>
<dbReference type="AlphaFoldDB" id="A0A922IP56"/>
<evidence type="ECO:0000259" key="20">
    <source>
        <dbReference type="Pfam" id="PF01416"/>
    </source>
</evidence>
<evidence type="ECO:0000256" key="19">
    <source>
        <dbReference type="PIRSR" id="PIRSR641708-2"/>
    </source>
</evidence>
<evidence type="ECO:0000256" key="18">
    <source>
        <dbReference type="PIRSR" id="PIRSR641708-1"/>
    </source>
</evidence>
<proteinExistence type="inferred from homology"/>
<dbReference type="PANTHER" id="PTHR11142">
    <property type="entry name" value="PSEUDOURIDYLATE SYNTHASE"/>
    <property type="match status" value="1"/>
</dbReference>
<sequence>MKRLSNRFGDFFLSMMSVLKSYEIANLKQPSSKPIVDESISGSSNHSTRPRRRNNAILLMYSGWGYYGMQRCPVFPTIEGELSKALFTCGQLDNLTGEEHKRVHFQRASKTDKSVSALGQVCSMQLHEDTDLLNKLNKALPENIRVLDIIRVTRGFSSYGSCTHRIYDYLLPTFALSPATSLLNDSTCWTYRLTVEQITHVNRLLEKYMGTHNFYNFTSGRLATDSSCNRYIISAKCMPTFLLGEHQYTIIRITGQSFMLHQIRKMIGLALAVLRGYATEAVFDIVFSKERVDIPKAPGLGLMLNRVDFSQYNTKYQNDGIHQPIDWSKYEEQRNEFKMQYVYEHIDRIESVEKSMFQWLSTLDNHTYSLRDSSSPLIVVDNVSKTDNTQITNQDYVTTRTHFNTKNNLNKNDVPECDIPVKKERLVL</sequence>
<dbReference type="GO" id="GO:0005634">
    <property type="term" value="C:nucleus"/>
    <property type="evidence" value="ECO:0007669"/>
    <property type="project" value="UniProtKB-SubCell"/>
</dbReference>
<dbReference type="InterPro" id="IPR020097">
    <property type="entry name" value="PsdUridine_synth_TruA_a/b_dom"/>
</dbReference>
<dbReference type="GO" id="GO:0031119">
    <property type="term" value="P:tRNA pseudouridine synthesis"/>
    <property type="evidence" value="ECO:0007669"/>
    <property type="project" value="InterPro"/>
</dbReference>
<dbReference type="GO" id="GO:0160147">
    <property type="term" value="F:tRNA pseudouridine(38-40) synthase activity"/>
    <property type="evidence" value="ECO:0007669"/>
    <property type="project" value="UniProtKB-EC"/>
</dbReference>
<evidence type="ECO:0000256" key="13">
    <source>
        <dbReference type="ARBA" id="ARBA00068582"/>
    </source>
</evidence>
<comment type="catalytic activity">
    <reaction evidence="8">
        <text>a uridine in tRNA = a pseudouridine in tRNA</text>
        <dbReference type="Rhea" id="RHEA:54572"/>
        <dbReference type="Rhea" id="RHEA-COMP:13339"/>
        <dbReference type="Rhea" id="RHEA-COMP:13934"/>
        <dbReference type="ChEBI" id="CHEBI:65314"/>
        <dbReference type="ChEBI" id="CHEBI:65315"/>
    </reaction>
</comment>
<comment type="subunit">
    <text evidence="11">Monomer. Forms a complex with RARG and the SRA1 RNA in the nucleus.</text>
</comment>
<evidence type="ECO:0000256" key="2">
    <source>
        <dbReference type="ARBA" id="ARBA00004123"/>
    </source>
</evidence>
<dbReference type="FunFam" id="3.30.70.660:FF:000002">
    <property type="entry name" value="tRNA pseudouridine synthase"/>
    <property type="match status" value="1"/>
</dbReference>
<evidence type="ECO:0000256" key="15">
    <source>
        <dbReference type="ARBA" id="ARBA00079087"/>
    </source>
</evidence>
<dbReference type="InterPro" id="IPR020103">
    <property type="entry name" value="PsdUridine_synth_cat_dom_sf"/>
</dbReference>
<dbReference type="NCBIfam" id="TIGR00071">
    <property type="entry name" value="hisT_truA"/>
    <property type="match status" value="1"/>
</dbReference>
<comment type="subcellular location">
    <subcellularLocation>
        <location evidence="2">Nucleus</location>
    </subcellularLocation>
</comment>
<keyword evidence="5" id="KW-0819">tRNA processing</keyword>
<dbReference type="InterPro" id="IPR020095">
    <property type="entry name" value="PsdUridine_synth_TruA_C"/>
</dbReference>
<dbReference type="CDD" id="cd02568">
    <property type="entry name" value="PseudoU_synth_PUS1_PUS2"/>
    <property type="match status" value="1"/>
</dbReference>
<evidence type="ECO:0000256" key="12">
    <source>
        <dbReference type="ARBA" id="ARBA00066509"/>
    </source>
</evidence>
<dbReference type="GeneID" id="24598384"/>
<comment type="similarity">
    <text evidence="3">Belongs to the tRNA pseudouridine synthase TruA family.</text>
</comment>
<keyword evidence="22" id="KW-1185">Reference proteome</keyword>
<keyword evidence="7" id="KW-0539">Nucleus</keyword>
<protein>
    <recommendedName>
        <fullName evidence="13">Pseudouridylate synthase 1 homolog</fullName>
        <ecNumber evidence="12">5.4.99.12</ecNumber>
    </recommendedName>
    <alternativeName>
        <fullName evidence="14">tRNA pseudouridine synthase 1</fullName>
    </alternativeName>
    <alternativeName>
        <fullName evidence="17">tRNA pseudouridine(38-40) synthase</fullName>
    </alternativeName>
    <alternativeName>
        <fullName evidence="15">tRNA pseudouridylate synthase I</fullName>
    </alternativeName>
    <alternativeName>
        <fullName evidence="16">tRNA-uridine isomerase I</fullName>
    </alternativeName>
</protein>
<reference evidence="21" key="1">
    <citation type="journal article" date="2012" name="Nat. Genet.">
        <title>Whole-genome sequence of Schistosoma haematobium.</title>
        <authorList>
            <person name="Young N.D."/>
            <person name="Jex A.R."/>
            <person name="Li B."/>
            <person name="Liu S."/>
            <person name="Yang L."/>
            <person name="Xiong Z."/>
            <person name="Li Y."/>
            <person name="Cantacessi C."/>
            <person name="Hall R.S."/>
            <person name="Xu X."/>
            <person name="Chen F."/>
            <person name="Wu X."/>
            <person name="Zerlotini A."/>
            <person name="Oliveira G."/>
            <person name="Hofmann A."/>
            <person name="Zhang G."/>
            <person name="Fang X."/>
            <person name="Kang Y."/>
            <person name="Campbell B.E."/>
            <person name="Loukas A."/>
            <person name="Ranganathan S."/>
            <person name="Rollinson D."/>
            <person name="Rinaldi G."/>
            <person name="Brindley P.J."/>
            <person name="Yang H."/>
            <person name="Wang J."/>
            <person name="Wang J."/>
            <person name="Gasser R.B."/>
        </authorList>
    </citation>
    <scope>NUCLEOTIDE SEQUENCE</scope>
</reference>
<comment type="caution">
    <text evidence="21">The sequence shown here is derived from an EMBL/GenBank/DDBJ whole genome shotgun (WGS) entry which is preliminary data.</text>
</comment>
<dbReference type="EMBL" id="AMPZ03000005">
    <property type="protein sequence ID" value="KAH9583813.1"/>
    <property type="molecule type" value="Genomic_DNA"/>
</dbReference>
<comment type="function">
    <text evidence="10">Pseudouridylate synthase that catalyzes pseudouridylation of tRNAs and mRNAs. Acts on positions 27/28 in the anticodon stem and also positions 34 and 36 in the anticodon of an intron containing tRNA. Also catalyzes pseudouridylation of mRNAs: mediates pseudouridylation of mRNAs with the consensus sequence 5'-UGUAG-3'. Acts as a regulator of pre-mRNA splicing by mediating pseudouridylation of pre-mRNAs at locations associated with alternatively spliced regions. Pseudouridylation of pre-mRNAs near splice sites directly regulates mRNA splicing and mRNA 3'-end processing. Involved in regulation of nuclear receptor activity through pseudouridylation of SRA1 mRNA.</text>
</comment>
<evidence type="ECO:0000256" key="10">
    <source>
        <dbReference type="ARBA" id="ARBA00053709"/>
    </source>
</evidence>
<dbReference type="FunFam" id="3.30.70.580:FF:000002">
    <property type="entry name" value="tRNA pseudouridine synthase"/>
    <property type="match status" value="1"/>
</dbReference>
<comment type="catalytic activity">
    <reaction evidence="1">
        <text>a uridine in mRNA = a pseudouridine in mRNA</text>
        <dbReference type="Rhea" id="RHEA:56644"/>
        <dbReference type="Rhea" id="RHEA-COMP:14658"/>
        <dbReference type="Rhea" id="RHEA-COMP:14659"/>
        <dbReference type="ChEBI" id="CHEBI:65314"/>
        <dbReference type="ChEBI" id="CHEBI:65315"/>
    </reaction>
</comment>
<reference evidence="21" key="4">
    <citation type="journal article" date="2022" name="PLoS Pathog.">
        <title>Chromosome-level genome of Schistosoma haematobium underpins genome-wide explorations of molecular variation.</title>
        <authorList>
            <person name="Stroehlein A.J."/>
            <person name="Korhonen P.K."/>
            <person name="Lee V.V."/>
            <person name="Ralph S.A."/>
            <person name="Mentink-Kane M."/>
            <person name="You H."/>
            <person name="McManus D.P."/>
            <person name="Tchuente L.T."/>
            <person name="Stothard J.R."/>
            <person name="Kaur P."/>
            <person name="Dudchenko O."/>
            <person name="Aiden E.L."/>
            <person name="Yang B."/>
            <person name="Yang H."/>
            <person name="Emery A.M."/>
            <person name="Webster B.L."/>
            <person name="Brindley P.J."/>
            <person name="Rollinson D."/>
            <person name="Chang B.C.H."/>
            <person name="Gasser R.B."/>
            <person name="Young N.D."/>
        </authorList>
    </citation>
    <scope>NUCLEOTIDE SEQUENCE</scope>
</reference>
<dbReference type="Gene3D" id="3.30.70.660">
    <property type="entry name" value="Pseudouridine synthase I, catalytic domain, C-terminal subdomain"/>
    <property type="match status" value="1"/>
</dbReference>
<gene>
    <name evidence="21" type="primary">PUS1</name>
    <name evidence="21" type="ORF">MS3_00008101</name>
</gene>
<dbReference type="Gene3D" id="3.30.70.580">
    <property type="entry name" value="Pseudouridine synthase I, catalytic domain, N-terminal subdomain"/>
    <property type="match status" value="1"/>
</dbReference>
<evidence type="ECO:0000256" key="8">
    <source>
        <dbReference type="ARBA" id="ARBA00036943"/>
    </source>
</evidence>
<dbReference type="InterPro" id="IPR020094">
    <property type="entry name" value="TruA/RsuA/RluB/E/F_N"/>
</dbReference>
<dbReference type="CTD" id="80324"/>
<evidence type="ECO:0000256" key="7">
    <source>
        <dbReference type="ARBA" id="ARBA00023242"/>
    </source>
</evidence>
<dbReference type="InterPro" id="IPR001406">
    <property type="entry name" value="PsdUridine_synth_TruA"/>
</dbReference>
<evidence type="ECO:0000256" key="5">
    <source>
        <dbReference type="ARBA" id="ARBA00022694"/>
    </source>
</evidence>
<dbReference type="PANTHER" id="PTHR11142:SF4">
    <property type="entry name" value="PSEUDOURIDYLATE SYNTHASE 1 HOMOLOG"/>
    <property type="match status" value="1"/>
</dbReference>
<dbReference type="SUPFAM" id="SSF55120">
    <property type="entry name" value="Pseudouridine synthase"/>
    <property type="match status" value="1"/>
</dbReference>
<keyword evidence="4" id="KW-0507">mRNA processing</keyword>
<evidence type="ECO:0000256" key="16">
    <source>
        <dbReference type="ARBA" id="ARBA00080849"/>
    </source>
</evidence>
<feature type="domain" description="Pseudouridine synthase I TruA alpha/beta" evidence="20">
    <location>
        <begin position="206"/>
        <end position="309"/>
    </location>
</feature>
<evidence type="ECO:0000313" key="21">
    <source>
        <dbReference type="EMBL" id="KAH9583813.1"/>
    </source>
</evidence>
<evidence type="ECO:0000256" key="1">
    <source>
        <dbReference type="ARBA" id="ARBA00001166"/>
    </source>
</evidence>
<dbReference type="KEGG" id="shx:MS3_00008101"/>
<evidence type="ECO:0000256" key="9">
    <source>
        <dbReference type="ARBA" id="ARBA00052184"/>
    </source>
</evidence>
<dbReference type="Pfam" id="PF01416">
    <property type="entry name" value="PseudoU_synth_1"/>
    <property type="match status" value="1"/>
</dbReference>
<keyword evidence="6" id="KW-0413">Isomerase</keyword>